<dbReference type="EMBL" id="VIBQ01000010">
    <property type="protein sequence ID" value="KAB8339294.1"/>
    <property type="molecule type" value="Genomic_DNA"/>
</dbReference>
<dbReference type="Proteomes" id="UP000327013">
    <property type="component" value="Unassembled WGS sequence"/>
</dbReference>
<evidence type="ECO:0000313" key="4">
    <source>
        <dbReference type="Proteomes" id="UP000327013"/>
    </source>
</evidence>
<feature type="compositionally biased region" description="Low complexity" evidence="1">
    <location>
        <begin position="82"/>
        <end position="91"/>
    </location>
</feature>
<sequence length="772" mass="83219">MVSNDQQPQDLASILGILSQFAPASSGSPNVSDAQVDLISNGIHAAPQEAALPQSGLDEDEEPYEPPEPLQRLHPRSDVIGSVASSSRSVSTQPRAPLPDPTGIIDWPVGLRYVTRLAARNEALGRSVQRMIKNQRQNEREWWEGREILIQKQKDRVVDKEKLDRVLRSVGGQPSSGEGPDPATELKQYDKKVHRAQAIMVKAMEAELMANGVPFFGTQSALLAEDQPEQDAAEEGLTKRGKISKEDLQELQRRMLRYLEDIRPAATTLVHIDKTPRTTPLPLPPDDRPLDSESRQGSILPTAQPVAPRSRANLSHSSFKSAEAQVVMKVSTFFASALACTSMASAWSMPDSVSDVKALAARAEDYLFARQNDNNGDNSSSDGGNNSSADPTSTPSGDPSQTSDSPTATITDPPQSTGDTKSESNSSSGDNSNKSSGGSATATKGSSTKTSLSPIAPNDQVGGLAMITPAATAAASQIYKVGQTVTWVWNYTSLSRPPKHIDILASFAPTGGVAPSPFTLAVNRTFEPTQTFTWDTQDYYDHTSPLPIGTYTLVVYDADATAGVTQVPSPGYLGVWQQFHFAMYTRQPYLALGSPYVCATCNSAASMERMTVSAMVATAGMTVISFMWFTGGWQSMLWARSAKKISLDAANLALPLHDFAAVFLSSTTKLIEITAQDPTTSAQHLMFCGARANGDAIGIFTLSPYHICAPLLPDNTPHEEDLNERADRLRTLRTASAQIEALQPSMGVATGMYLLRTRQLIRAIPNSLFTSM</sequence>
<reference evidence="3 4" key="1">
    <citation type="submission" date="2019-06" db="EMBL/GenBank/DDBJ databases">
        <title>A chromosomal-level reference genome of Carpinus fangiana (Coryloideae, Betulaceae).</title>
        <authorList>
            <person name="Yang X."/>
            <person name="Wang Z."/>
            <person name="Zhang L."/>
            <person name="Hao G."/>
            <person name="Liu J."/>
            <person name="Yang Y."/>
        </authorList>
    </citation>
    <scope>NUCLEOTIDE SEQUENCE [LARGE SCALE GENOMIC DNA]</scope>
    <source>
        <strain evidence="3">Cfa_2016G</strain>
        <tissue evidence="3">Leaf</tissue>
    </source>
</reference>
<name>A0A5N6KS93_9ROSI</name>
<proteinExistence type="predicted"/>
<dbReference type="OrthoDB" id="2435509at2759"/>
<feature type="region of interest" description="Disordered" evidence="1">
    <location>
        <begin position="45"/>
        <end position="76"/>
    </location>
</feature>
<protein>
    <recommendedName>
        <fullName evidence="2">DUF7137 domain-containing protein</fullName>
    </recommendedName>
</protein>
<dbReference type="InterPro" id="IPR055561">
    <property type="entry name" value="DUF7137"/>
</dbReference>
<organism evidence="3 4">
    <name type="scientific">Carpinus fangiana</name>
    <dbReference type="NCBI Taxonomy" id="176857"/>
    <lineage>
        <taxon>Eukaryota</taxon>
        <taxon>Viridiplantae</taxon>
        <taxon>Streptophyta</taxon>
        <taxon>Embryophyta</taxon>
        <taxon>Tracheophyta</taxon>
        <taxon>Spermatophyta</taxon>
        <taxon>Magnoliopsida</taxon>
        <taxon>eudicotyledons</taxon>
        <taxon>Gunneridae</taxon>
        <taxon>Pentapetalae</taxon>
        <taxon>rosids</taxon>
        <taxon>fabids</taxon>
        <taxon>Fagales</taxon>
        <taxon>Betulaceae</taxon>
        <taxon>Carpinus</taxon>
    </lineage>
</organism>
<feature type="compositionally biased region" description="Low complexity" evidence="1">
    <location>
        <begin position="372"/>
        <end position="388"/>
    </location>
</feature>
<feature type="compositionally biased region" description="Basic and acidic residues" evidence="1">
    <location>
        <begin position="285"/>
        <end position="294"/>
    </location>
</feature>
<feature type="region of interest" description="Disordered" evidence="1">
    <location>
        <begin position="270"/>
        <end position="314"/>
    </location>
</feature>
<accession>A0A5N6KS93</accession>
<gene>
    <name evidence="3" type="ORF">FH972_022227</name>
</gene>
<evidence type="ECO:0000313" key="3">
    <source>
        <dbReference type="EMBL" id="KAB8339294.1"/>
    </source>
</evidence>
<feature type="region of interest" description="Disordered" evidence="1">
    <location>
        <begin position="82"/>
        <end position="101"/>
    </location>
</feature>
<dbReference type="PANTHER" id="PTHR42028:SF1">
    <property type="entry name" value="YALI0E30657P"/>
    <property type="match status" value="1"/>
</dbReference>
<comment type="caution">
    <text evidence="3">The sequence shown here is derived from an EMBL/GenBank/DDBJ whole genome shotgun (WGS) entry which is preliminary data.</text>
</comment>
<feature type="compositionally biased region" description="Polar residues" evidence="1">
    <location>
        <begin position="389"/>
        <end position="415"/>
    </location>
</feature>
<dbReference type="InterPro" id="IPR018858">
    <property type="entry name" value="DUF2458"/>
</dbReference>
<dbReference type="PANTHER" id="PTHR42028">
    <property type="entry name" value="CHROMOSOME 1, WHOLE GENOME SHOTGUN SEQUENCE"/>
    <property type="match status" value="1"/>
</dbReference>
<dbReference type="Pfam" id="PF10454">
    <property type="entry name" value="DUF2458"/>
    <property type="match status" value="1"/>
</dbReference>
<keyword evidence="4" id="KW-1185">Reference proteome</keyword>
<feature type="domain" description="DUF7137" evidence="2">
    <location>
        <begin position="459"/>
        <end position="600"/>
    </location>
</feature>
<evidence type="ECO:0000259" key="2">
    <source>
        <dbReference type="Pfam" id="PF23585"/>
    </source>
</evidence>
<feature type="compositionally biased region" description="Low complexity" evidence="1">
    <location>
        <begin position="416"/>
        <end position="451"/>
    </location>
</feature>
<dbReference type="Pfam" id="PF23585">
    <property type="entry name" value="DUF7137"/>
    <property type="match status" value="1"/>
</dbReference>
<evidence type="ECO:0000256" key="1">
    <source>
        <dbReference type="SAM" id="MobiDB-lite"/>
    </source>
</evidence>
<dbReference type="AlphaFoldDB" id="A0A5N6KS93"/>
<feature type="region of interest" description="Disordered" evidence="1">
    <location>
        <begin position="371"/>
        <end position="460"/>
    </location>
</feature>